<organism evidence="2 3">
    <name type="scientific">Streptomyces minutiscleroticus</name>
    <dbReference type="NCBI Taxonomy" id="68238"/>
    <lineage>
        <taxon>Bacteria</taxon>
        <taxon>Bacillati</taxon>
        <taxon>Actinomycetota</taxon>
        <taxon>Actinomycetes</taxon>
        <taxon>Kitasatosporales</taxon>
        <taxon>Streptomycetaceae</taxon>
        <taxon>Streptomyces</taxon>
    </lineage>
</organism>
<name>A0A918KKY7_9ACTN</name>
<evidence type="ECO:0000313" key="2">
    <source>
        <dbReference type="EMBL" id="GGX65509.1"/>
    </source>
</evidence>
<comment type="caution">
    <text evidence="2">The sequence shown here is derived from an EMBL/GenBank/DDBJ whole genome shotgun (WGS) entry which is preliminary data.</text>
</comment>
<accession>A0A918KKY7</accession>
<dbReference type="EMBL" id="BMVU01000005">
    <property type="protein sequence ID" value="GGX65509.1"/>
    <property type="molecule type" value="Genomic_DNA"/>
</dbReference>
<keyword evidence="3" id="KW-1185">Reference proteome</keyword>
<gene>
    <name evidence="2" type="ORF">GCM10010358_19850</name>
</gene>
<protein>
    <submittedName>
        <fullName evidence="2">Uncharacterized protein</fullName>
    </submittedName>
</protein>
<proteinExistence type="predicted"/>
<dbReference type="Proteomes" id="UP000619244">
    <property type="component" value="Unassembled WGS sequence"/>
</dbReference>
<feature type="compositionally biased region" description="Basic residues" evidence="1">
    <location>
        <begin position="38"/>
        <end position="47"/>
    </location>
</feature>
<reference evidence="2" key="2">
    <citation type="submission" date="2020-09" db="EMBL/GenBank/DDBJ databases">
        <authorList>
            <person name="Sun Q."/>
            <person name="Ohkuma M."/>
        </authorList>
    </citation>
    <scope>NUCLEOTIDE SEQUENCE</scope>
    <source>
        <strain evidence="2">JCM 4790</strain>
    </source>
</reference>
<dbReference type="AlphaFoldDB" id="A0A918KKY7"/>
<reference evidence="2" key="1">
    <citation type="journal article" date="2014" name="Int. J. Syst. Evol. Microbiol.">
        <title>Complete genome sequence of Corynebacterium casei LMG S-19264T (=DSM 44701T), isolated from a smear-ripened cheese.</title>
        <authorList>
            <consortium name="US DOE Joint Genome Institute (JGI-PGF)"/>
            <person name="Walter F."/>
            <person name="Albersmeier A."/>
            <person name="Kalinowski J."/>
            <person name="Ruckert C."/>
        </authorList>
    </citation>
    <scope>NUCLEOTIDE SEQUENCE</scope>
    <source>
        <strain evidence="2">JCM 4790</strain>
    </source>
</reference>
<feature type="region of interest" description="Disordered" evidence="1">
    <location>
        <begin position="26"/>
        <end position="71"/>
    </location>
</feature>
<evidence type="ECO:0000313" key="3">
    <source>
        <dbReference type="Proteomes" id="UP000619244"/>
    </source>
</evidence>
<sequence length="71" mass="7657">MRIAARGGLLSMPLIPEICTDAVAKTTSRSAGTAPRARTFRGKRRRGGIPWMPPRRPPSRAVETVAGFEPA</sequence>
<evidence type="ECO:0000256" key="1">
    <source>
        <dbReference type="SAM" id="MobiDB-lite"/>
    </source>
</evidence>